<dbReference type="RefSeq" id="WP_147575675.1">
    <property type="nucleotide sequence ID" value="NZ_VOWB01000048.1"/>
</dbReference>
<dbReference type="AlphaFoldDB" id="A0A5C7DP22"/>
<name>A0A5C7DP22_9BACT</name>
<dbReference type="NCBIfam" id="TIGR02532">
    <property type="entry name" value="IV_pilin_GFxxxE"/>
    <property type="match status" value="1"/>
</dbReference>
<dbReference type="SUPFAM" id="SSF54523">
    <property type="entry name" value="Pili subunits"/>
    <property type="match status" value="1"/>
</dbReference>
<dbReference type="EMBL" id="VOWB01000048">
    <property type="protein sequence ID" value="TXE81273.1"/>
    <property type="molecule type" value="Genomic_DNA"/>
</dbReference>
<evidence type="ECO:0000256" key="1">
    <source>
        <dbReference type="SAM" id="Phobius"/>
    </source>
</evidence>
<dbReference type="InterPro" id="IPR045584">
    <property type="entry name" value="Pilin-like"/>
</dbReference>
<proteinExistence type="predicted"/>
<comment type="caution">
    <text evidence="2">The sequence shown here is derived from an EMBL/GenBank/DDBJ whole genome shotgun (WGS) entry which is preliminary data.</text>
</comment>
<protein>
    <submittedName>
        <fullName evidence="2">Prepilin-type N-terminal cleavage/methylation domain-containing protein</fullName>
    </submittedName>
</protein>
<keyword evidence="1" id="KW-0472">Membrane</keyword>
<gene>
    <name evidence="2" type="ORF">FPD46_05465</name>
</gene>
<dbReference type="InterPro" id="IPR012902">
    <property type="entry name" value="N_methyl_site"/>
</dbReference>
<dbReference type="Pfam" id="PF07963">
    <property type="entry name" value="N_methyl"/>
    <property type="match status" value="1"/>
</dbReference>
<keyword evidence="1" id="KW-0812">Transmembrane</keyword>
<reference evidence="2 3" key="1">
    <citation type="submission" date="2019-07" db="EMBL/GenBank/DDBJ databases">
        <title>Rapid identification of Enteric Bacteria from Whole Genome Sequences (WGS) using Average Nucleotide Identity (ANI).</title>
        <authorList>
            <person name="Lane C."/>
        </authorList>
    </citation>
    <scope>NUCLEOTIDE SEQUENCE [LARGE SCALE GENOMIC DNA]</scope>
    <source>
        <strain evidence="2 3">2016D-0250</strain>
    </source>
</reference>
<accession>A0A5C7DP22</accession>
<organism evidence="2 3">
    <name type="scientific">Campylobacter peloridis</name>
    <dbReference type="NCBI Taxonomy" id="488546"/>
    <lineage>
        <taxon>Bacteria</taxon>
        <taxon>Pseudomonadati</taxon>
        <taxon>Campylobacterota</taxon>
        <taxon>Epsilonproteobacteria</taxon>
        <taxon>Campylobacterales</taxon>
        <taxon>Campylobacteraceae</taxon>
        <taxon>Campylobacter</taxon>
    </lineage>
</organism>
<evidence type="ECO:0000313" key="3">
    <source>
        <dbReference type="Proteomes" id="UP000321310"/>
    </source>
</evidence>
<keyword evidence="1" id="KW-1133">Transmembrane helix</keyword>
<feature type="transmembrane region" description="Helical" evidence="1">
    <location>
        <begin position="7"/>
        <end position="30"/>
    </location>
</feature>
<dbReference type="Gene3D" id="3.30.700.10">
    <property type="entry name" value="Glycoprotein, Type 4 Pilin"/>
    <property type="match status" value="1"/>
</dbReference>
<sequence>MQYKKAFTLIELVFCIIIIAILASIAYPYFSFNKNDAKIIKLKSEVELINSSLALLRNQFVFNKNLDFPKILDEALINSENQKLFYCSNTQIQNCQSVNCCSYSVLQRPIIASKKSWMKIQNTKYRYFIDAKNYVDFVYNDEKIFLECMSKNCKDYGF</sequence>
<evidence type="ECO:0000313" key="2">
    <source>
        <dbReference type="EMBL" id="TXE81273.1"/>
    </source>
</evidence>
<dbReference type="Proteomes" id="UP000321310">
    <property type="component" value="Unassembled WGS sequence"/>
</dbReference>